<evidence type="ECO:0000313" key="3">
    <source>
        <dbReference type="Proteomes" id="UP000823388"/>
    </source>
</evidence>
<dbReference type="AlphaFoldDB" id="A0A8T0PSK2"/>
<keyword evidence="1" id="KW-1133">Transmembrane helix</keyword>
<organism evidence="2 3">
    <name type="scientific">Panicum virgatum</name>
    <name type="common">Blackwell switchgrass</name>
    <dbReference type="NCBI Taxonomy" id="38727"/>
    <lineage>
        <taxon>Eukaryota</taxon>
        <taxon>Viridiplantae</taxon>
        <taxon>Streptophyta</taxon>
        <taxon>Embryophyta</taxon>
        <taxon>Tracheophyta</taxon>
        <taxon>Spermatophyta</taxon>
        <taxon>Magnoliopsida</taxon>
        <taxon>Liliopsida</taxon>
        <taxon>Poales</taxon>
        <taxon>Poaceae</taxon>
        <taxon>PACMAD clade</taxon>
        <taxon>Panicoideae</taxon>
        <taxon>Panicodae</taxon>
        <taxon>Paniceae</taxon>
        <taxon>Panicinae</taxon>
        <taxon>Panicum</taxon>
        <taxon>Panicum sect. Hiantes</taxon>
    </lineage>
</organism>
<feature type="transmembrane region" description="Helical" evidence="1">
    <location>
        <begin position="12"/>
        <end position="32"/>
    </location>
</feature>
<proteinExistence type="predicted"/>
<feature type="transmembrane region" description="Helical" evidence="1">
    <location>
        <begin position="137"/>
        <end position="156"/>
    </location>
</feature>
<dbReference type="EMBL" id="CM029050">
    <property type="protein sequence ID" value="KAG2565367.1"/>
    <property type="molecule type" value="Genomic_DNA"/>
</dbReference>
<keyword evidence="1" id="KW-0812">Transmembrane</keyword>
<evidence type="ECO:0000256" key="1">
    <source>
        <dbReference type="SAM" id="Phobius"/>
    </source>
</evidence>
<evidence type="ECO:0000313" key="2">
    <source>
        <dbReference type="EMBL" id="KAG2565367.1"/>
    </source>
</evidence>
<dbReference type="EMBL" id="CM029050">
    <property type="protein sequence ID" value="KAG2565369.1"/>
    <property type="molecule type" value="Genomic_DNA"/>
</dbReference>
<protein>
    <submittedName>
        <fullName evidence="2">Uncharacterized protein</fullName>
    </submittedName>
</protein>
<accession>A0A8T0PSK2</accession>
<gene>
    <name evidence="2" type="ORF">PVAP13_7NG268100</name>
</gene>
<reference evidence="2" key="1">
    <citation type="submission" date="2020-05" db="EMBL/GenBank/DDBJ databases">
        <title>WGS assembly of Panicum virgatum.</title>
        <authorList>
            <person name="Lovell J.T."/>
            <person name="Jenkins J."/>
            <person name="Shu S."/>
            <person name="Juenger T.E."/>
            <person name="Schmutz J."/>
        </authorList>
    </citation>
    <scope>NUCLEOTIDE SEQUENCE</scope>
    <source>
        <strain evidence="2">AP13</strain>
    </source>
</reference>
<feature type="transmembrane region" description="Helical" evidence="1">
    <location>
        <begin position="44"/>
        <end position="64"/>
    </location>
</feature>
<dbReference type="EMBL" id="CM029050">
    <property type="protein sequence ID" value="KAG2565368.1"/>
    <property type="molecule type" value="Genomic_DNA"/>
</dbReference>
<sequence>MASEVQSLRAAGASNHMTFSLCLITACLLNITTLPPDPEQGSYIILWFNLAVGYLLAMASVFSANAKTKAVVAKMSGISALLSMVLVMMGELSRTPMLSRCLMFRHVTGFSDSSCRRNPSAKWPTHVCTKYKTSLCLHYIFTLCCIAIWFSMYKVVKFVG</sequence>
<comment type="caution">
    <text evidence="2">The sequence shown here is derived from an EMBL/GenBank/DDBJ whole genome shotgun (WGS) entry which is preliminary data.</text>
</comment>
<keyword evidence="1" id="KW-0472">Membrane</keyword>
<name>A0A8T0PSK2_PANVG</name>
<keyword evidence="3" id="KW-1185">Reference proteome</keyword>
<dbReference type="Proteomes" id="UP000823388">
    <property type="component" value="Chromosome 7N"/>
</dbReference>